<evidence type="ECO:0000256" key="3">
    <source>
        <dbReference type="ARBA" id="ARBA00023002"/>
    </source>
</evidence>
<dbReference type="Pfam" id="PF00106">
    <property type="entry name" value="adh_short"/>
    <property type="match status" value="1"/>
</dbReference>
<dbReference type="Gene3D" id="3.40.50.720">
    <property type="entry name" value="NAD(P)-binding Rossmann-like Domain"/>
    <property type="match status" value="1"/>
</dbReference>
<accession>A0AAW0AXB3</accession>
<keyword evidence="3" id="KW-0560">Oxidoreductase</keyword>
<keyword evidence="5" id="KW-1185">Reference proteome</keyword>
<dbReference type="PRINTS" id="PR00081">
    <property type="entry name" value="GDHRDH"/>
</dbReference>
<sequence length="320" mass="34645">MASLLPWLFPPKFVPERDIPGLSGKIALVTGGNTGLGYQTVKHLLLHNATVYLLARSPTKAASALASLKQETGKDAVFIEMDLADLKSVRRAAEEFLGREERLDLMWNNAGLMACPTEMLTAQGYDLQFGTNVLGHFLLTELLLPALLCSHLTTAHPARIIHTSSIGHLFAPSTPSFESTPLKGGEARDAWIKKEGGGEMMSTWKLYGTSKLANILLSNHLARTHASDVLVSCAVHPGFVNTELGRHGGFLMQWSGKMLFLTPAQGALTQLWAGTAATPEEINGQYLVPFAARGKPSAQALDEKLEGEVVAYLRKQVEGF</sequence>
<dbReference type="PANTHER" id="PTHR24320:SF282">
    <property type="entry name" value="WW DOMAIN-CONTAINING OXIDOREDUCTASE"/>
    <property type="match status" value="1"/>
</dbReference>
<evidence type="ECO:0000313" key="5">
    <source>
        <dbReference type="Proteomes" id="UP001362999"/>
    </source>
</evidence>
<dbReference type="EMBL" id="JAWWNJ010000046">
    <property type="protein sequence ID" value="KAK7018166.1"/>
    <property type="molecule type" value="Genomic_DNA"/>
</dbReference>
<reference evidence="4 5" key="1">
    <citation type="journal article" date="2024" name="J Genomics">
        <title>Draft genome sequencing and assembly of Favolaschia claudopus CIRM-BRFM 2984 isolated from oak limbs.</title>
        <authorList>
            <person name="Navarro D."/>
            <person name="Drula E."/>
            <person name="Chaduli D."/>
            <person name="Cazenave R."/>
            <person name="Ahrendt S."/>
            <person name="Wang J."/>
            <person name="Lipzen A."/>
            <person name="Daum C."/>
            <person name="Barry K."/>
            <person name="Grigoriev I.V."/>
            <person name="Favel A."/>
            <person name="Rosso M.N."/>
            <person name="Martin F."/>
        </authorList>
    </citation>
    <scope>NUCLEOTIDE SEQUENCE [LARGE SCALE GENOMIC DNA]</scope>
    <source>
        <strain evidence="4 5">CIRM-BRFM 2984</strain>
    </source>
</reference>
<keyword evidence="2" id="KW-0521">NADP</keyword>
<dbReference type="GO" id="GO:0016491">
    <property type="term" value="F:oxidoreductase activity"/>
    <property type="evidence" value="ECO:0007669"/>
    <property type="project" value="UniProtKB-KW"/>
</dbReference>
<dbReference type="InterPro" id="IPR036291">
    <property type="entry name" value="NAD(P)-bd_dom_sf"/>
</dbReference>
<protein>
    <submittedName>
        <fullName evidence="4">Short-chain dehydrogenase/reductase family protein</fullName>
    </submittedName>
</protein>
<dbReference type="AlphaFoldDB" id="A0AAW0AXB3"/>
<evidence type="ECO:0000313" key="4">
    <source>
        <dbReference type="EMBL" id="KAK7018166.1"/>
    </source>
</evidence>
<name>A0AAW0AXB3_9AGAR</name>
<dbReference type="PANTHER" id="PTHR24320">
    <property type="entry name" value="RETINOL DEHYDROGENASE"/>
    <property type="match status" value="1"/>
</dbReference>
<comment type="caution">
    <text evidence="4">The sequence shown here is derived from an EMBL/GenBank/DDBJ whole genome shotgun (WGS) entry which is preliminary data.</text>
</comment>
<organism evidence="4 5">
    <name type="scientific">Favolaschia claudopus</name>
    <dbReference type="NCBI Taxonomy" id="2862362"/>
    <lineage>
        <taxon>Eukaryota</taxon>
        <taxon>Fungi</taxon>
        <taxon>Dikarya</taxon>
        <taxon>Basidiomycota</taxon>
        <taxon>Agaricomycotina</taxon>
        <taxon>Agaricomycetes</taxon>
        <taxon>Agaricomycetidae</taxon>
        <taxon>Agaricales</taxon>
        <taxon>Marasmiineae</taxon>
        <taxon>Mycenaceae</taxon>
        <taxon>Favolaschia</taxon>
    </lineage>
</organism>
<proteinExistence type="inferred from homology"/>
<dbReference type="InterPro" id="IPR002347">
    <property type="entry name" value="SDR_fam"/>
</dbReference>
<dbReference type="SUPFAM" id="SSF51735">
    <property type="entry name" value="NAD(P)-binding Rossmann-fold domains"/>
    <property type="match status" value="1"/>
</dbReference>
<dbReference type="Proteomes" id="UP001362999">
    <property type="component" value="Unassembled WGS sequence"/>
</dbReference>
<evidence type="ECO:0000256" key="1">
    <source>
        <dbReference type="ARBA" id="ARBA00006484"/>
    </source>
</evidence>
<comment type="similarity">
    <text evidence="1">Belongs to the short-chain dehydrogenases/reductases (SDR) family.</text>
</comment>
<gene>
    <name evidence="4" type="ORF">R3P38DRAFT_2981559</name>
</gene>
<evidence type="ECO:0000256" key="2">
    <source>
        <dbReference type="ARBA" id="ARBA00022857"/>
    </source>
</evidence>